<reference evidence="2 3" key="1">
    <citation type="submission" date="2019-08" db="EMBL/GenBank/DDBJ databases">
        <authorList>
            <person name="Seo M.-J."/>
        </authorList>
    </citation>
    <scope>NUCLEOTIDE SEQUENCE [LARGE SCALE GENOMIC DNA]</scope>
    <source>
        <strain evidence="2 3">KIGAM108</strain>
    </source>
</reference>
<gene>
    <name evidence="2" type="ORF">FY528_04840</name>
</gene>
<evidence type="ECO:0000259" key="1">
    <source>
        <dbReference type="Pfam" id="PF08845"/>
    </source>
</evidence>
<evidence type="ECO:0000313" key="3">
    <source>
        <dbReference type="Proteomes" id="UP000322791"/>
    </source>
</evidence>
<dbReference type="AlphaFoldDB" id="A0A5D6VBT2"/>
<dbReference type="Pfam" id="PF08845">
    <property type="entry name" value="SymE_toxin"/>
    <property type="match status" value="1"/>
</dbReference>
<dbReference type="GO" id="GO:0005737">
    <property type="term" value="C:cytoplasm"/>
    <property type="evidence" value="ECO:0007669"/>
    <property type="project" value="InterPro"/>
</dbReference>
<dbReference type="Proteomes" id="UP000322791">
    <property type="component" value="Unassembled WGS sequence"/>
</dbReference>
<comment type="caution">
    <text evidence="2">The sequence shown here is derived from an EMBL/GenBank/DDBJ whole genome shotgun (WGS) entry which is preliminary data.</text>
</comment>
<protein>
    <submittedName>
        <fullName evidence="2">Type I toxin-antitoxin system SymE family toxin</fullName>
    </submittedName>
</protein>
<dbReference type="InterPro" id="IPR014944">
    <property type="entry name" value="Toxin_SymE-like"/>
</dbReference>
<organism evidence="2 3">
    <name type="scientific">Hymenobacter lutimineralis</name>
    <dbReference type="NCBI Taxonomy" id="2606448"/>
    <lineage>
        <taxon>Bacteria</taxon>
        <taxon>Pseudomonadati</taxon>
        <taxon>Bacteroidota</taxon>
        <taxon>Cytophagia</taxon>
        <taxon>Cytophagales</taxon>
        <taxon>Hymenobacteraceae</taxon>
        <taxon>Hymenobacter</taxon>
    </lineage>
</organism>
<keyword evidence="3" id="KW-1185">Reference proteome</keyword>
<proteinExistence type="predicted"/>
<feature type="domain" description="Toxin SymE-like" evidence="1">
    <location>
        <begin position="2"/>
        <end position="55"/>
    </location>
</feature>
<accession>A0A5D6VBT2</accession>
<dbReference type="GO" id="GO:0016070">
    <property type="term" value="P:RNA metabolic process"/>
    <property type="evidence" value="ECO:0007669"/>
    <property type="project" value="InterPro"/>
</dbReference>
<sequence length="56" mass="6036">MPRRLKVAPHYKRLHPTLAVTSSLRLQGDWLTAAGFAPGATALVQVEAGRLIITAN</sequence>
<dbReference type="EMBL" id="VTHL01000003">
    <property type="protein sequence ID" value="TYZ12757.1"/>
    <property type="molecule type" value="Genomic_DNA"/>
</dbReference>
<dbReference type="GO" id="GO:0016788">
    <property type="term" value="F:hydrolase activity, acting on ester bonds"/>
    <property type="evidence" value="ECO:0007669"/>
    <property type="project" value="InterPro"/>
</dbReference>
<evidence type="ECO:0000313" key="2">
    <source>
        <dbReference type="EMBL" id="TYZ12757.1"/>
    </source>
</evidence>
<name>A0A5D6VBT2_9BACT</name>
<dbReference type="GO" id="GO:0003723">
    <property type="term" value="F:RNA binding"/>
    <property type="evidence" value="ECO:0007669"/>
    <property type="project" value="InterPro"/>
</dbReference>